<dbReference type="Proteomes" id="UP000623467">
    <property type="component" value="Unassembled WGS sequence"/>
</dbReference>
<organism evidence="3 4">
    <name type="scientific">Mycena sanguinolenta</name>
    <dbReference type="NCBI Taxonomy" id="230812"/>
    <lineage>
        <taxon>Eukaryota</taxon>
        <taxon>Fungi</taxon>
        <taxon>Dikarya</taxon>
        <taxon>Basidiomycota</taxon>
        <taxon>Agaricomycotina</taxon>
        <taxon>Agaricomycetes</taxon>
        <taxon>Agaricomycetidae</taxon>
        <taxon>Agaricales</taxon>
        <taxon>Marasmiineae</taxon>
        <taxon>Mycenaceae</taxon>
        <taxon>Mycena</taxon>
    </lineage>
</organism>
<dbReference type="EMBL" id="JACAZH010000001">
    <property type="protein sequence ID" value="KAF7378263.1"/>
    <property type="molecule type" value="Genomic_DNA"/>
</dbReference>
<proteinExistence type="predicted"/>
<feature type="domain" description="Nephrocystin 3-like N-terminal" evidence="2">
    <location>
        <begin position="223"/>
        <end position="337"/>
    </location>
</feature>
<evidence type="ECO:0000313" key="3">
    <source>
        <dbReference type="EMBL" id="KAF7378263.1"/>
    </source>
</evidence>
<keyword evidence="4" id="KW-1185">Reference proteome</keyword>
<dbReference type="InterPro" id="IPR056884">
    <property type="entry name" value="NPHP3-like_N"/>
</dbReference>
<dbReference type="PANTHER" id="PTHR10039">
    <property type="entry name" value="AMELOGENIN"/>
    <property type="match status" value="1"/>
</dbReference>
<keyword evidence="1" id="KW-0677">Repeat</keyword>
<dbReference type="PANTHER" id="PTHR10039:SF14">
    <property type="entry name" value="NACHT DOMAIN-CONTAINING PROTEIN"/>
    <property type="match status" value="1"/>
</dbReference>
<reference evidence="3" key="1">
    <citation type="submission" date="2020-05" db="EMBL/GenBank/DDBJ databases">
        <title>Mycena genomes resolve the evolution of fungal bioluminescence.</title>
        <authorList>
            <person name="Tsai I.J."/>
        </authorList>
    </citation>
    <scope>NUCLEOTIDE SEQUENCE</scope>
    <source>
        <strain evidence="3">160909Yilan</strain>
    </source>
</reference>
<sequence>MAFFEHSHGMQINGGNFYNVAGGMNIQRQLPSATEPPELVRGMGSRIRRYLEFKEEFLSQKALVISHIALPVAVKLLLTSTIHQVLLSLQPGNTISYGSSAESDAATNGEHRAIASPIGEPGQHRPMTNIYGGTFVNNSIRRESERAQSYLPPFMIPGKVSRNQDVIPKRARKSYKISMNGHWKQLHRAPFFGFMVLLVRGNPPSCKLFPRNCTLRDAWAVRSFFKRDHATRGNAKALFTTIAYQLALSVPWLKAQISRIVEEDPSILGRSIQTQLLKLISEPSHHSSVAGDHPRTIILIDGLDECEGQHIQEEILRAIRISTSQYYLPFRFVVASRPEAHIGEMFESPLYRGGYSAFNVEQSFEDVRKYLGDEFSRIHREHRTMVNIPSPWPCPEILEELVSKSSGYFIYATTVIKFIDDKHYRPTERLAVVQEGAGSDTAFDALDQLYMQILSSVKIQPKLLPLLCAVTNFDFTLEILDRLLKQDDGDARLLLRGLHSVLWIPEADDHLHVIDSYHASFFEFLNNPQRSHNFYIGSVHHRINLARALLGLFAGEFRADIEGSWGYYARSPLSFVSFVISIPPCAELLLPIQLIRPDYVFELSWPHVDTLLPWLQQIPGVPEGLEKLWEDYEYMSFFVYNIIAAKSDPAPSIKSPFPFQYIVLQNPGMLRFLQIMLLAKQTSVRGCLRKFRSILGFTWDDLKTTICALRPIIGRDGSKMRELVNHLLDSSFSGETYPWPSLCRDVAQQLICRVRDADPPQKGLILIHFPFSLGHLIRSSPFCPQLLYLVWATWNDLRHRHGYGYNRFPDPPPELLAFCRQRFENLTSQDRKWHRHLWRKHVNPRRTLADELAYDE</sequence>
<evidence type="ECO:0000256" key="1">
    <source>
        <dbReference type="ARBA" id="ARBA00022737"/>
    </source>
</evidence>
<evidence type="ECO:0000313" key="4">
    <source>
        <dbReference type="Proteomes" id="UP000623467"/>
    </source>
</evidence>
<name>A0A8H6ZFY2_9AGAR</name>
<protein>
    <submittedName>
        <fullName evidence="3">NACHT domain-containing protein</fullName>
    </submittedName>
</protein>
<gene>
    <name evidence="3" type="ORF">MSAN_00251700</name>
</gene>
<evidence type="ECO:0000259" key="2">
    <source>
        <dbReference type="Pfam" id="PF24883"/>
    </source>
</evidence>
<comment type="caution">
    <text evidence="3">The sequence shown here is derived from an EMBL/GenBank/DDBJ whole genome shotgun (WGS) entry which is preliminary data.</text>
</comment>
<dbReference type="AlphaFoldDB" id="A0A8H6ZFY2"/>
<dbReference type="Pfam" id="PF24883">
    <property type="entry name" value="NPHP3_N"/>
    <property type="match status" value="1"/>
</dbReference>
<accession>A0A8H6ZFY2</accession>